<evidence type="ECO:0000313" key="2">
    <source>
        <dbReference type="Proteomes" id="UP001281147"/>
    </source>
</evidence>
<dbReference type="EMBL" id="JAUTXU010000075">
    <property type="protein sequence ID" value="KAK3711526.1"/>
    <property type="molecule type" value="Genomic_DNA"/>
</dbReference>
<gene>
    <name evidence="1" type="ORF">LTR37_009517</name>
</gene>
<organism evidence="1 2">
    <name type="scientific">Vermiconidia calcicola</name>
    <dbReference type="NCBI Taxonomy" id="1690605"/>
    <lineage>
        <taxon>Eukaryota</taxon>
        <taxon>Fungi</taxon>
        <taxon>Dikarya</taxon>
        <taxon>Ascomycota</taxon>
        <taxon>Pezizomycotina</taxon>
        <taxon>Dothideomycetes</taxon>
        <taxon>Dothideomycetidae</taxon>
        <taxon>Mycosphaerellales</taxon>
        <taxon>Extremaceae</taxon>
        <taxon>Vermiconidia</taxon>
    </lineage>
</organism>
<reference evidence="1" key="1">
    <citation type="submission" date="2023-07" db="EMBL/GenBank/DDBJ databases">
        <title>Black Yeasts Isolated from many extreme environments.</title>
        <authorList>
            <person name="Coleine C."/>
            <person name="Stajich J.E."/>
            <person name="Selbmann L."/>
        </authorList>
    </citation>
    <scope>NUCLEOTIDE SEQUENCE</scope>
    <source>
        <strain evidence="1">CCFEE 5714</strain>
    </source>
</reference>
<evidence type="ECO:0000313" key="1">
    <source>
        <dbReference type="EMBL" id="KAK3711526.1"/>
    </source>
</evidence>
<sequence length="519" mass="59011">MELANLPHITKLALGLVVVFAAYQVYIQLTLGRKRRAIARERGCLPSPALPQWDRIMGIDLFRDNMRAIKAHNFLELSYQRFQDLGVNTYQLIALGRRIYITTEPENLKAIQAIDFKKWGLGERRKVSFRPLLGDGIFTTDGKAWAHSREMLRPNFARTQIGDLPTFERHVQHLVAAVPRDGSTVDLSELFFRLTMDSATEFLFGESTESLTRGSTEGFAESFTRGQDFIANSSRWGKWAVLFPANKQFAHDQKFVHDFVDYYVDKGLAKRDQLLKEKSNADKVGRYVFIDELVRQTTDRIAIRSELLNILLAGRDTTASLLTNVWFMLSKRPDLWSKLQAEIATLDGDIPDFEQLKNLKYLKALLNESLRLHPVVPANSREAFEDTTLPLGGGPDGRAPLFIKKGEIMAWSVYSMHRRTDYYGEDALEFRPERWLDDPETGKKGLRPSWEYLPFNGGARICLGQQFALTEASYTTIRLCQAFKAIESRDPGPWQEGLTLTCVNLNGAKVGLTAIEGYE</sequence>
<dbReference type="Proteomes" id="UP001281147">
    <property type="component" value="Unassembled WGS sequence"/>
</dbReference>
<keyword evidence="2" id="KW-1185">Reference proteome</keyword>
<proteinExistence type="predicted"/>
<name>A0ACC3N8Z3_9PEZI</name>
<comment type="caution">
    <text evidence="1">The sequence shown here is derived from an EMBL/GenBank/DDBJ whole genome shotgun (WGS) entry which is preliminary data.</text>
</comment>
<accession>A0ACC3N8Z3</accession>
<protein>
    <submittedName>
        <fullName evidence="1">Uncharacterized protein</fullName>
    </submittedName>
</protein>